<gene>
    <name evidence="1" type="ORF">SAMN05216167_1721</name>
</gene>
<reference evidence="1 2" key="1">
    <citation type="submission" date="2016-10" db="EMBL/GenBank/DDBJ databases">
        <authorList>
            <person name="de Groot N.N."/>
        </authorList>
    </citation>
    <scope>NUCLEOTIDE SEQUENCE [LARGE SCALE GENOMIC DNA]</scope>
    <source>
        <strain evidence="1 2">DSM 26130</strain>
    </source>
</reference>
<dbReference type="RefSeq" id="WP_218160660.1">
    <property type="nucleotide sequence ID" value="NZ_FOLQ01000072.1"/>
</dbReference>
<dbReference type="Proteomes" id="UP000198598">
    <property type="component" value="Unassembled WGS sequence"/>
</dbReference>
<keyword evidence="2" id="KW-1185">Reference proteome</keyword>
<dbReference type="EMBL" id="FOLQ01000072">
    <property type="protein sequence ID" value="SFF40531.1"/>
    <property type="molecule type" value="Genomic_DNA"/>
</dbReference>
<feature type="non-terminal residue" evidence="1">
    <location>
        <position position="84"/>
    </location>
</feature>
<dbReference type="AlphaFoldDB" id="A0A1I2IJ20"/>
<name>A0A1I2IJ20_9BACT</name>
<evidence type="ECO:0000313" key="2">
    <source>
        <dbReference type="Proteomes" id="UP000198598"/>
    </source>
</evidence>
<accession>A0A1I2IJ20</accession>
<sequence length="84" mass="9990">MKPDIYRVRPNSKFDKKGGENEYVVNFLLECEFAWIQIRKQSGLYEVEQRRSNDVIRYIESLLKIITTDPRPADVRVKIKVDMV</sequence>
<organism evidence="1 2">
    <name type="scientific">Spirosoma endophyticum</name>
    <dbReference type="NCBI Taxonomy" id="662367"/>
    <lineage>
        <taxon>Bacteria</taxon>
        <taxon>Pseudomonadati</taxon>
        <taxon>Bacteroidota</taxon>
        <taxon>Cytophagia</taxon>
        <taxon>Cytophagales</taxon>
        <taxon>Cytophagaceae</taxon>
        <taxon>Spirosoma</taxon>
    </lineage>
</organism>
<evidence type="ECO:0000313" key="1">
    <source>
        <dbReference type="EMBL" id="SFF40531.1"/>
    </source>
</evidence>
<proteinExistence type="predicted"/>
<protein>
    <submittedName>
        <fullName evidence="1">Uncharacterized protein</fullName>
    </submittedName>
</protein>